<name>A0A0L0F320_9EUKA</name>
<organism evidence="2 3">
    <name type="scientific">Sphaeroforma arctica JP610</name>
    <dbReference type="NCBI Taxonomy" id="667725"/>
    <lineage>
        <taxon>Eukaryota</taxon>
        <taxon>Ichthyosporea</taxon>
        <taxon>Ichthyophonida</taxon>
        <taxon>Sphaeroforma</taxon>
    </lineage>
</organism>
<feature type="non-terminal residue" evidence="2">
    <location>
        <position position="1"/>
    </location>
</feature>
<dbReference type="AlphaFoldDB" id="A0A0L0F320"/>
<feature type="compositionally biased region" description="Polar residues" evidence="1">
    <location>
        <begin position="55"/>
        <end position="71"/>
    </location>
</feature>
<reference evidence="2 3" key="1">
    <citation type="submission" date="2011-02" db="EMBL/GenBank/DDBJ databases">
        <title>The Genome Sequence of Sphaeroforma arctica JP610.</title>
        <authorList>
            <consortium name="The Broad Institute Genome Sequencing Platform"/>
            <person name="Russ C."/>
            <person name="Cuomo C."/>
            <person name="Young S.K."/>
            <person name="Zeng Q."/>
            <person name="Gargeya S."/>
            <person name="Alvarado L."/>
            <person name="Berlin A."/>
            <person name="Chapman S.B."/>
            <person name="Chen Z."/>
            <person name="Freedman E."/>
            <person name="Gellesch M."/>
            <person name="Goldberg J."/>
            <person name="Griggs A."/>
            <person name="Gujja S."/>
            <person name="Heilman E."/>
            <person name="Heiman D."/>
            <person name="Howarth C."/>
            <person name="Mehta T."/>
            <person name="Neiman D."/>
            <person name="Pearson M."/>
            <person name="Roberts A."/>
            <person name="Saif S."/>
            <person name="Shea T."/>
            <person name="Shenoy N."/>
            <person name="Sisk P."/>
            <person name="Stolte C."/>
            <person name="Sykes S."/>
            <person name="White J."/>
            <person name="Yandava C."/>
            <person name="Burger G."/>
            <person name="Gray M.W."/>
            <person name="Holland P.W.H."/>
            <person name="King N."/>
            <person name="Lang F.B.F."/>
            <person name="Roger A.J."/>
            <person name="Ruiz-Trillo I."/>
            <person name="Haas B."/>
            <person name="Nusbaum C."/>
            <person name="Birren B."/>
        </authorList>
    </citation>
    <scope>NUCLEOTIDE SEQUENCE [LARGE SCALE GENOMIC DNA]</scope>
    <source>
        <strain evidence="2 3">JP610</strain>
    </source>
</reference>
<keyword evidence="3" id="KW-1185">Reference proteome</keyword>
<evidence type="ECO:0000313" key="3">
    <source>
        <dbReference type="Proteomes" id="UP000054560"/>
    </source>
</evidence>
<dbReference type="Proteomes" id="UP000054560">
    <property type="component" value="Unassembled WGS sequence"/>
</dbReference>
<protein>
    <submittedName>
        <fullName evidence="2">Uncharacterized protein</fullName>
    </submittedName>
</protein>
<dbReference type="EMBL" id="KQ249562">
    <property type="protein sequence ID" value="KNC71077.1"/>
    <property type="molecule type" value="Genomic_DNA"/>
</dbReference>
<proteinExistence type="predicted"/>
<sequence length="121" mass="12574">GSSNLRIVFKLGGSASNISATERSDADSSDGEDNDSSGAVGVSRKPTIEHRNADDSSSNCNTHNKPHTNTVIKLKLQPASPGEDGTSRKRARAQSEESVGGGKKRRSRGTSPAVPNTGLTV</sequence>
<dbReference type="GeneID" id="25916894"/>
<accession>A0A0L0F320</accession>
<feature type="region of interest" description="Disordered" evidence="1">
    <location>
        <begin position="1"/>
        <end position="121"/>
    </location>
</feature>
<evidence type="ECO:0000256" key="1">
    <source>
        <dbReference type="SAM" id="MobiDB-lite"/>
    </source>
</evidence>
<feature type="non-terminal residue" evidence="2">
    <location>
        <position position="121"/>
    </location>
</feature>
<dbReference type="RefSeq" id="XP_014144979.1">
    <property type="nucleotide sequence ID" value="XM_014289504.1"/>
</dbReference>
<evidence type="ECO:0000313" key="2">
    <source>
        <dbReference type="EMBL" id="KNC71077.1"/>
    </source>
</evidence>
<gene>
    <name evidence="2" type="ORF">SARC_16390</name>
</gene>